<feature type="compositionally biased region" description="Polar residues" evidence="1">
    <location>
        <begin position="139"/>
        <end position="150"/>
    </location>
</feature>
<protein>
    <submittedName>
        <fullName evidence="2">Uncharacterized protein</fullName>
    </submittedName>
</protein>
<evidence type="ECO:0000313" key="2">
    <source>
        <dbReference type="EMBL" id="KOS23131.1"/>
    </source>
</evidence>
<proteinExistence type="predicted"/>
<name>A0A0M8NA31_ESCWE</name>
<dbReference type="Proteomes" id="UP000053831">
    <property type="component" value="Unassembled WGS sequence"/>
</dbReference>
<feature type="compositionally biased region" description="Polar residues" evidence="1">
    <location>
        <begin position="96"/>
        <end position="121"/>
    </location>
</feature>
<accession>A0A0M8NA31</accession>
<dbReference type="EMBL" id="LGSR01000002">
    <property type="protein sequence ID" value="KOS23131.1"/>
    <property type="molecule type" value="Genomic_DNA"/>
</dbReference>
<feature type="compositionally biased region" description="Polar residues" evidence="1">
    <location>
        <begin position="173"/>
        <end position="187"/>
    </location>
</feature>
<dbReference type="AlphaFoldDB" id="A0A0M8NA31"/>
<keyword evidence="3" id="KW-1185">Reference proteome</keyword>
<evidence type="ECO:0000256" key="1">
    <source>
        <dbReference type="SAM" id="MobiDB-lite"/>
    </source>
</evidence>
<feature type="region of interest" description="Disordered" evidence="1">
    <location>
        <begin position="92"/>
        <end position="194"/>
    </location>
</feature>
<gene>
    <name evidence="2" type="ORF">ESCO_003737</name>
</gene>
<feature type="compositionally biased region" description="Pro residues" evidence="1">
    <location>
        <begin position="157"/>
        <end position="167"/>
    </location>
</feature>
<dbReference type="OrthoDB" id="2149705at2759"/>
<organism evidence="2 3">
    <name type="scientific">Escovopsis weberi</name>
    <dbReference type="NCBI Taxonomy" id="150374"/>
    <lineage>
        <taxon>Eukaryota</taxon>
        <taxon>Fungi</taxon>
        <taxon>Dikarya</taxon>
        <taxon>Ascomycota</taxon>
        <taxon>Pezizomycotina</taxon>
        <taxon>Sordariomycetes</taxon>
        <taxon>Hypocreomycetidae</taxon>
        <taxon>Hypocreales</taxon>
        <taxon>Hypocreaceae</taxon>
        <taxon>Escovopsis</taxon>
    </lineage>
</organism>
<comment type="caution">
    <text evidence="2">The sequence shown here is derived from an EMBL/GenBank/DDBJ whole genome shotgun (WGS) entry which is preliminary data.</text>
</comment>
<sequence length="254" mass="28114">MPFRIPGQVVRFWLFNGSHLHYMACVRPAQACQFEWAYAVDQIYELNNPVTHGDMRDEGWVNGQIKRYVYLPPAIVGQLLWNLKHAIFDDGDDHQAQTGHTSSPVKSQASSHTPERQNSTPRPHIPQHTRPLEQDRETTPTQSSASNTQAAKERPTQPDPKLSPPDSTPELPQATTDPPASLPKTQCPSSQQLPQSSISSSLVFQDHGDATVVAPQGIHLSLSQLLTKSQMLPDTLIRDAPGFPHVIGDSEDEV</sequence>
<evidence type="ECO:0000313" key="3">
    <source>
        <dbReference type="Proteomes" id="UP000053831"/>
    </source>
</evidence>
<reference evidence="2 3" key="1">
    <citation type="submission" date="2015-07" db="EMBL/GenBank/DDBJ databases">
        <title>The genome of the fungus Escovopsis weberi, a specialized disease agent of ant agriculture.</title>
        <authorList>
            <person name="de Man T.J."/>
            <person name="Stajich J.E."/>
            <person name="Kubicek C.P."/>
            <person name="Chenthamara K."/>
            <person name="Atanasova L."/>
            <person name="Druzhinina I.S."/>
            <person name="Birnbaum S."/>
            <person name="Barribeau S.M."/>
            <person name="Teiling C."/>
            <person name="Suen G."/>
            <person name="Currie C."/>
            <person name="Gerardo N.M."/>
        </authorList>
    </citation>
    <scope>NUCLEOTIDE SEQUENCE [LARGE SCALE GENOMIC DNA]</scope>
</reference>